<accession>A0A9N9PGD4</accession>
<reference evidence="1" key="1">
    <citation type="submission" date="2021-06" db="EMBL/GenBank/DDBJ databases">
        <authorList>
            <person name="Kallberg Y."/>
            <person name="Tangrot J."/>
            <person name="Rosling A."/>
        </authorList>
    </citation>
    <scope>NUCLEOTIDE SEQUENCE</scope>
    <source>
        <strain evidence="1">MA453B</strain>
    </source>
</reference>
<evidence type="ECO:0000313" key="1">
    <source>
        <dbReference type="EMBL" id="CAG8813830.1"/>
    </source>
</evidence>
<dbReference type="Proteomes" id="UP000789405">
    <property type="component" value="Unassembled WGS sequence"/>
</dbReference>
<protein>
    <submittedName>
        <fullName evidence="1">19464_t:CDS:1</fullName>
    </submittedName>
</protein>
<dbReference type="OrthoDB" id="2446250at2759"/>
<organism evidence="1 2">
    <name type="scientific">Dentiscutata erythropus</name>
    <dbReference type="NCBI Taxonomy" id="1348616"/>
    <lineage>
        <taxon>Eukaryota</taxon>
        <taxon>Fungi</taxon>
        <taxon>Fungi incertae sedis</taxon>
        <taxon>Mucoromycota</taxon>
        <taxon>Glomeromycotina</taxon>
        <taxon>Glomeromycetes</taxon>
        <taxon>Diversisporales</taxon>
        <taxon>Gigasporaceae</taxon>
        <taxon>Dentiscutata</taxon>
    </lineage>
</organism>
<feature type="non-terminal residue" evidence="1">
    <location>
        <position position="54"/>
    </location>
</feature>
<proteinExistence type="predicted"/>
<sequence length="54" mass="6306">RQPVIPMSTNNDDNKREEIKVVDLLNSHDWSSTCLGPKDSWEPTFKNIVLLYNF</sequence>
<evidence type="ECO:0000313" key="2">
    <source>
        <dbReference type="Proteomes" id="UP000789405"/>
    </source>
</evidence>
<gene>
    <name evidence="1" type="ORF">DERYTH_LOCUS25865</name>
</gene>
<comment type="caution">
    <text evidence="1">The sequence shown here is derived from an EMBL/GenBank/DDBJ whole genome shotgun (WGS) entry which is preliminary data.</text>
</comment>
<dbReference type="EMBL" id="CAJVPY010050570">
    <property type="protein sequence ID" value="CAG8813830.1"/>
    <property type="molecule type" value="Genomic_DNA"/>
</dbReference>
<dbReference type="AlphaFoldDB" id="A0A9N9PGD4"/>
<name>A0A9N9PGD4_9GLOM</name>
<keyword evidence="2" id="KW-1185">Reference proteome</keyword>